<keyword evidence="5 9" id="KW-0697">Rotamase</keyword>
<evidence type="ECO:0000256" key="3">
    <source>
        <dbReference type="ARBA" id="ARBA00006577"/>
    </source>
</evidence>
<evidence type="ECO:0000256" key="9">
    <source>
        <dbReference type="PROSITE-ProRule" id="PRU00277"/>
    </source>
</evidence>
<dbReference type="OrthoDB" id="9808891at2"/>
<dbReference type="RefSeq" id="WP_078744062.1">
    <property type="nucleotide sequence ID" value="NZ_FUXG01000002.1"/>
</dbReference>
<dbReference type="InterPro" id="IPR001179">
    <property type="entry name" value="PPIase_FKBP_dom"/>
</dbReference>
<reference evidence="12 13" key="1">
    <citation type="submission" date="2017-01" db="EMBL/GenBank/DDBJ databases">
        <title>Genome Sequencing of a Marine Spirillum, Oceanospirillum multiglobuliferum ATCC 33336, from Japan.</title>
        <authorList>
            <person name="Carney J.G."/>
            <person name="Trachtenberg A.M."/>
            <person name="Rheaume B.A."/>
            <person name="Linnane J.D."/>
            <person name="Pitts N.L."/>
            <person name="Mykles D.L."/>
            <person name="Maclea K.S."/>
        </authorList>
    </citation>
    <scope>NUCLEOTIDE SEQUENCE [LARGE SCALE GENOMIC DNA]</scope>
    <source>
        <strain evidence="12 13">ATCC 33336</strain>
    </source>
</reference>
<keyword evidence="7 9" id="KW-0413">Isomerase</keyword>
<comment type="similarity">
    <text evidence="3 10">Belongs to the FKBP-type PPIase family.</text>
</comment>
<dbReference type="PANTHER" id="PTHR47861">
    <property type="entry name" value="FKBP-TYPE PEPTIDYL-PROLYL CIS-TRANS ISOMERASE SLYD"/>
    <property type="match status" value="1"/>
</dbReference>
<dbReference type="Pfam" id="PF00254">
    <property type="entry name" value="FKBP_C"/>
    <property type="match status" value="1"/>
</dbReference>
<proteinExistence type="inferred from homology"/>
<evidence type="ECO:0000256" key="2">
    <source>
        <dbReference type="ARBA" id="ARBA00004496"/>
    </source>
</evidence>
<keyword evidence="4" id="KW-0963">Cytoplasm</keyword>
<dbReference type="GO" id="GO:0005737">
    <property type="term" value="C:cytoplasm"/>
    <property type="evidence" value="ECO:0007669"/>
    <property type="project" value="UniProtKB-SubCell"/>
</dbReference>
<dbReference type="AlphaFoldDB" id="A0A1T4LFK8"/>
<evidence type="ECO:0000256" key="6">
    <source>
        <dbReference type="ARBA" id="ARBA00023186"/>
    </source>
</evidence>
<evidence type="ECO:0000256" key="1">
    <source>
        <dbReference type="ARBA" id="ARBA00000971"/>
    </source>
</evidence>
<evidence type="ECO:0000259" key="11">
    <source>
        <dbReference type="PROSITE" id="PS50059"/>
    </source>
</evidence>
<gene>
    <name evidence="12" type="ORF">BTE48_01915</name>
</gene>
<accession>A0A1T4LFK8</accession>
<name>A0A1T4LFK8_9GAMM</name>
<evidence type="ECO:0000256" key="7">
    <source>
        <dbReference type="ARBA" id="ARBA00023235"/>
    </source>
</evidence>
<protein>
    <recommendedName>
        <fullName evidence="10">Peptidyl-prolyl cis-trans isomerase</fullName>
        <ecNumber evidence="10">5.2.1.8</ecNumber>
    </recommendedName>
</protein>
<sequence length="161" mass="17034">MQIQDNAVVSIHYTLTNDAGETIDSSSGAEPLVYLHGAANIIPGLEDALVSKAAGDKLTVRIAPEDGYGEHVPDLVQEVPSEMFQGVEEVQVGMEFHAESNTGQPIAVTVTKVENGMVTIDANHPLAGVTLNFDVEVVDVREASAEELDHGHVHGAGGHHH</sequence>
<comment type="function">
    <text evidence="8">Also involved in hydrogenase metallocenter assembly, probably by participating in the nickel insertion step. This function in hydrogenase biosynthesis requires chaperone activity and the presence of the metal-binding domain, but not PPIase activity.</text>
</comment>
<evidence type="ECO:0000256" key="5">
    <source>
        <dbReference type="ARBA" id="ARBA00023110"/>
    </source>
</evidence>
<dbReference type="GO" id="GO:0042026">
    <property type="term" value="P:protein refolding"/>
    <property type="evidence" value="ECO:0007669"/>
    <property type="project" value="UniProtKB-ARBA"/>
</dbReference>
<evidence type="ECO:0000256" key="4">
    <source>
        <dbReference type="ARBA" id="ARBA00022490"/>
    </source>
</evidence>
<dbReference type="PROSITE" id="PS50059">
    <property type="entry name" value="FKBP_PPIASE"/>
    <property type="match status" value="1"/>
</dbReference>
<evidence type="ECO:0000313" key="12">
    <source>
        <dbReference type="EMBL" id="OPX56678.1"/>
    </source>
</evidence>
<keyword evidence="6" id="KW-0143">Chaperone</keyword>
<dbReference type="EMBL" id="MTSM01000002">
    <property type="protein sequence ID" value="OPX56678.1"/>
    <property type="molecule type" value="Genomic_DNA"/>
</dbReference>
<dbReference type="EC" id="5.2.1.8" evidence="10"/>
<dbReference type="InterPro" id="IPR046357">
    <property type="entry name" value="PPIase_dom_sf"/>
</dbReference>
<dbReference type="Gene3D" id="3.10.50.40">
    <property type="match status" value="1"/>
</dbReference>
<dbReference type="Proteomes" id="UP000191418">
    <property type="component" value="Unassembled WGS sequence"/>
</dbReference>
<keyword evidence="13" id="KW-1185">Reference proteome</keyword>
<organism evidence="12 13">
    <name type="scientific">Oceanospirillum multiglobuliferum</name>
    <dbReference type="NCBI Taxonomy" id="64969"/>
    <lineage>
        <taxon>Bacteria</taxon>
        <taxon>Pseudomonadati</taxon>
        <taxon>Pseudomonadota</taxon>
        <taxon>Gammaproteobacteria</taxon>
        <taxon>Oceanospirillales</taxon>
        <taxon>Oceanospirillaceae</taxon>
        <taxon>Oceanospirillum</taxon>
    </lineage>
</organism>
<dbReference type="STRING" id="64969.SAMN02745127_00452"/>
<dbReference type="SUPFAM" id="SSF54534">
    <property type="entry name" value="FKBP-like"/>
    <property type="match status" value="1"/>
</dbReference>
<dbReference type="PANTHER" id="PTHR47861:SF3">
    <property type="entry name" value="FKBP-TYPE PEPTIDYL-PROLYL CIS-TRANS ISOMERASE SLYD"/>
    <property type="match status" value="1"/>
</dbReference>
<evidence type="ECO:0000256" key="8">
    <source>
        <dbReference type="ARBA" id="ARBA00037071"/>
    </source>
</evidence>
<feature type="domain" description="PPIase FKBP-type" evidence="11">
    <location>
        <begin position="6"/>
        <end position="80"/>
    </location>
</feature>
<evidence type="ECO:0000256" key="10">
    <source>
        <dbReference type="RuleBase" id="RU003915"/>
    </source>
</evidence>
<comment type="catalytic activity">
    <reaction evidence="1 9 10">
        <text>[protein]-peptidylproline (omega=180) = [protein]-peptidylproline (omega=0)</text>
        <dbReference type="Rhea" id="RHEA:16237"/>
        <dbReference type="Rhea" id="RHEA-COMP:10747"/>
        <dbReference type="Rhea" id="RHEA-COMP:10748"/>
        <dbReference type="ChEBI" id="CHEBI:83833"/>
        <dbReference type="ChEBI" id="CHEBI:83834"/>
        <dbReference type="EC" id="5.2.1.8"/>
    </reaction>
</comment>
<comment type="subcellular location">
    <subcellularLocation>
        <location evidence="2">Cytoplasm</location>
    </subcellularLocation>
</comment>
<dbReference type="GO" id="GO:0003755">
    <property type="term" value="F:peptidyl-prolyl cis-trans isomerase activity"/>
    <property type="evidence" value="ECO:0007669"/>
    <property type="project" value="UniProtKB-UniRule"/>
</dbReference>
<comment type="caution">
    <text evidence="12">The sequence shown here is derived from an EMBL/GenBank/DDBJ whole genome shotgun (WGS) entry which is preliminary data.</text>
</comment>
<evidence type="ECO:0000313" key="13">
    <source>
        <dbReference type="Proteomes" id="UP000191418"/>
    </source>
</evidence>